<dbReference type="Pfam" id="PF12213">
    <property type="entry name" value="Dpoe2NT"/>
    <property type="match status" value="1"/>
</dbReference>
<comment type="subcellular location">
    <subcellularLocation>
        <location evidence="1 6">Nucleus</location>
    </subcellularLocation>
</comment>
<dbReference type="OrthoDB" id="10254730at2759"/>
<reference evidence="9" key="1">
    <citation type="submission" date="2021-06" db="EMBL/GenBank/DDBJ databases">
        <authorList>
            <person name="Hodson N. C."/>
            <person name="Mongue J. A."/>
            <person name="Jaron S. K."/>
        </authorList>
    </citation>
    <scope>NUCLEOTIDE SEQUENCE</scope>
</reference>
<evidence type="ECO:0000259" key="8">
    <source>
        <dbReference type="Pfam" id="PF12213"/>
    </source>
</evidence>
<comment type="function">
    <text evidence="6">Participates in DNA repair and in chromosomal DNA replication.</text>
</comment>
<gene>
    <name evidence="9" type="ORF">AFUS01_LOCUS41355</name>
</gene>
<dbReference type="GO" id="GO:0008622">
    <property type="term" value="C:epsilon DNA polymerase complex"/>
    <property type="evidence" value="ECO:0007669"/>
    <property type="project" value="InterPro"/>
</dbReference>
<dbReference type="GO" id="GO:0003677">
    <property type="term" value="F:DNA binding"/>
    <property type="evidence" value="ECO:0007669"/>
    <property type="project" value="UniProtKB-KW"/>
</dbReference>
<dbReference type="InterPro" id="IPR024639">
    <property type="entry name" value="DNA_pol_e_bsu_N"/>
</dbReference>
<evidence type="ECO:0000313" key="10">
    <source>
        <dbReference type="Proteomes" id="UP000708208"/>
    </source>
</evidence>
<keyword evidence="4 6" id="KW-0238">DNA-binding</keyword>
<keyword evidence="5 6" id="KW-0539">Nucleus</keyword>
<dbReference type="PANTHER" id="PTHR12708">
    <property type="entry name" value="DNA POLYMERASE EPSILON SUBUNIT B"/>
    <property type="match status" value="1"/>
</dbReference>
<evidence type="ECO:0000256" key="3">
    <source>
        <dbReference type="ARBA" id="ARBA00022705"/>
    </source>
</evidence>
<dbReference type="Pfam" id="PF04042">
    <property type="entry name" value="DNA_pol_E_B"/>
    <property type="match status" value="1"/>
</dbReference>
<comment type="similarity">
    <text evidence="2 6">Belongs to the DNA polymerase epsilon subunit B family.</text>
</comment>
<feature type="domain" description="DNA polymerase alpha/delta/epsilon subunit B" evidence="7">
    <location>
        <begin position="279"/>
        <end position="479"/>
    </location>
</feature>
<sequence length="519" mass="58552">MDNNLRRTVATTFKLNGFALQSDATTYLVGILTPLPENQKLLWLDRIIDKVQKQPLTSTLIKKDIAELAAKECGKGEQHEQSDVISFIEAFKFPKIRYDKDRKKFLPSNEMSSVLAVASEKPQMYHNRYSLLLQRTLHHQLFTPNVQGVEWETDKKKYNLQALEFLAGCTSKVGDVIVLGMITQLKEGKFYLEDPTGSVQMDLSATKFHTGLFTENCFVLAEGSYDDGIFYVNAIGLPPPEESSVTRTYHGNVNFFGSTSTLNHDRLLVLEAENEGAMLVFVSDVHLDNVLVLEKLKTLFQGYENSPPVAFVFLGNFLSYPHGNQSCLVLRDSLKALADVISEFSNLVENSKFVIIPGPGDPGFVNILPRPPFPDVITEYFRSAIPNAVFMSNPCRIKYCSKEIVVFREDVMAKMCRNSIYFPTTGSVPTHFVKTLIGQSHLCPLPLQVCPIYWSFDHALHLYPLPDLVVIGDKCDPFTEEQLGTNFINPGSFEKTDFAFKVYYPFENKVDECQLPSEQ</sequence>
<evidence type="ECO:0000256" key="4">
    <source>
        <dbReference type="ARBA" id="ARBA00023125"/>
    </source>
</evidence>
<keyword evidence="3 6" id="KW-0235">DNA replication</keyword>
<organism evidence="9 10">
    <name type="scientific">Allacma fusca</name>
    <dbReference type="NCBI Taxonomy" id="39272"/>
    <lineage>
        <taxon>Eukaryota</taxon>
        <taxon>Metazoa</taxon>
        <taxon>Ecdysozoa</taxon>
        <taxon>Arthropoda</taxon>
        <taxon>Hexapoda</taxon>
        <taxon>Collembola</taxon>
        <taxon>Symphypleona</taxon>
        <taxon>Sminthuridae</taxon>
        <taxon>Allacma</taxon>
    </lineage>
</organism>
<dbReference type="InterPro" id="IPR016266">
    <property type="entry name" value="POLE2"/>
</dbReference>
<dbReference type="GO" id="GO:0006261">
    <property type="term" value="P:DNA-templated DNA replication"/>
    <property type="evidence" value="ECO:0007669"/>
    <property type="project" value="InterPro"/>
</dbReference>
<comment type="caution">
    <text evidence="9">The sequence shown here is derived from an EMBL/GenBank/DDBJ whole genome shotgun (WGS) entry which is preliminary data.</text>
</comment>
<protein>
    <recommendedName>
        <fullName evidence="6">DNA polymerase epsilon subunit</fullName>
    </recommendedName>
    <alternativeName>
        <fullName evidence="6">DNA polymerase II subunit 2</fullName>
    </alternativeName>
</protein>
<keyword evidence="10" id="KW-1185">Reference proteome</keyword>
<dbReference type="EMBL" id="CAJVCH010561183">
    <property type="protein sequence ID" value="CAG7831621.1"/>
    <property type="molecule type" value="Genomic_DNA"/>
</dbReference>
<evidence type="ECO:0000256" key="1">
    <source>
        <dbReference type="ARBA" id="ARBA00004123"/>
    </source>
</evidence>
<dbReference type="InterPro" id="IPR007185">
    <property type="entry name" value="DNA_pol_a/d/e_bsu"/>
</dbReference>
<dbReference type="AlphaFoldDB" id="A0A8J2M0U8"/>
<dbReference type="GO" id="GO:0042276">
    <property type="term" value="P:error-prone translesion synthesis"/>
    <property type="evidence" value="ECO:0007669"/>
    <property type="project" value="TreeGrafter"/>
</dbReference>
<dbReference type="PIRSF" id="PIRSF000799">
    <property type="entry name" value="DNA_pol_eps_2"/>
    <property type="match status" value="1"/>
</dbReference>
<evidence type="ECO:0000259" key="7">
    <source>
        <dbReference type="Pfam" id="PF04042"/>
    </source>
</evidence>
<name>A0A8J2M0U8_9HEXA</name>
<evidence type="ECO:0000313" key="9">
    <source>
        <dbReference type="EMBL" id="CAG7831621.1"/>
    </source>
</evidence>
<evidence type="ECO:0000256" key="5">
    <source>
        <dbReference type="ARBA" id="ARBA00023242"/>
    </source>
</evidence>
<dbReference type="Proteomes" id="UP000708208">
    <property type="component" value="Unassembled WGS sequence"/>
</dbReference>
<proteinExistence type="inferred from homology"/>
<evidence type="ECO:0000256" key="2">
    <source>
        <dbReference type="ARBA" id="ARBA00009560"/>
    </source>
</evidence>
<accession>A0A8J2M0U8</accession>
<dbReference type="PANTHER" id="PTHR12708:SF0">
    <property type="entry name" value="DNA POLYMERASE EPSILON SUBUNIT 2"/>
    <property type="match status" value="1"/>
</dbReference>
<feature type="domain" description="DNA polymerase epsilon subunit B N-terminal" evidence="8">
    <location>
        <begin position="2"/>
        <end position="73"/>
    </location>
</feature>
<evidence type="ECO:0000256" key="6">
    <source>
        <dbReference type="PIRNR" id="PIRNR000799"/>
    </source>
</evidence>